<dbReference type="PROSITE" id="PS51186">
    <property type="entry name" value="GNAT"/>
    <property type="match status" value="1"/>
</dbReference>
<dbReference type="InterPro" id="IPR000182">
    <property type="entry name" value="GNAT_dom"/>
</dbReference>
<name>A0AAD8DSA9_MYTSE</name>
<evidence type="ECO:0000259" key="2">
    <source>
        <dbReference type="PROSITE" id="PS51186"/>
    </source>
</evidence>
<evidence type="ECO:0000313" key="3">
    <source>
        <dbReference type="EMBL" id="KAJ8717750.1"/>
    </source>
</evidence>
<dbReference type="Pfam" id="PF08445">
    <property type="entry name" value="FR47"/>
    <property type="match status" value="1"/>
</dbReference>
<organism evidence="3 4">
    <name type="scientific">Mythimna separata</name>
    <name type="common">Oriental armyworm</name>
    <name type="synonym">Pseudaletia separata</name>
    <dbReference type="NCBI Taxonomy" id="271217"/>
    <lineage>
        <taxon>Eukaryota</taxon>
        <taxon>Metazoa</taxon>
        <taxon>Ecdysozoa</taxon>
        <taxon>Arthropoda</taxon>
        <taxon>Hexapoda</taxon>
        <taxon>Insecta</taxon>
        <taxon>Pterygota</taxon>
        <taxon>Neoptera</taxon>
        <taxon>Endopterygota</taxon>
        <taxon>Lepidoptera</taxon>
        <taxon>Glossata</taxon>
        <taxon>Ditrysia</taxon>
        <taxon>Noctuoidea</taxon>
        <taxon>Noctuidae</taxon>
        <taxon>Noctuinae</taxon>
        <taxon>Hadenini</taxon>
        <taxon>Mythimna</taxon>
    </lineage>
</organism>
<comment type="similarity">
    <text evidence="1">Belongs to the glycine N-acyltransferase family.</text>
</comment>
<feature type="domain" description="N-acetyltransferase" evidence="2">
    <location>
        <begin position="117"/>
        <end position="244"/>
    </location>
</feature>
<protein>
    <recommendedName>
        <fullName evidence="1">Glycine N-acyltransferase-like protein</fullName>
        <ecNumber evidence="1">2.3.1.-</ecNumber>
    </recommendedName>
</protein>
<dbReference type="GO" id="GO:0005739">
    <property type="term" value="C:mitochondrion"/>
    <property type="evidence" value="ECO:0007669"/>
    <property type="project" value="InterPro"/>
</dbReference>
<dbReference type="InterPro" id="IPR010313">
    <property type="entry name" value="Glycine_N-acyltransferase"/>
</dbReference>
<dbReference type="Gene3D" id="3.40.630.30">
    <property type="match status" value="1"/>
</dbReference>
<dbReference type="EC" id="2.3.1.-" evidence="1"/>
<accession>A0AAD8DSA9</accession>
<dbReference type="GO" id="GO:0047961">
    <property type="term" value="F:glycine N-acyltransferase activity"/>
    <property type="evidence" value="ECO:0007669"/>
    <property type="project" value="InterPro"/>
</dbReference>
<dbReference type="AlphaFoldDB" id="A0AAD8DSA9"/>
<dbReference type="InterPro" id="IPR016181">
    <property type="entry name" value="Acyl_CoA_acyltransferase"/>
</dbReference>
<keyword evidence="4" id="KW-1185">Reference proteome</keyword>
<reference evidence="3" key="1">
    <citation type="submission" date="2023-03" db="EMBL/GenBank/DDBJ databases">
        <title>Chromosome-level genomes of two armyworms, Mythimna separata and Mythimna loreyi, provide insights into the biosynthesis and reception of sex pheromones.</title>
        <authorList>
            <person name="Zhao H."/>
        </authorList>
    </citation>
    <scope>NUCLEOTIDE SEQUENCE</scope>
    <source>
        <strain evidence="3">BeijingLab</strain>
        <tissue evidence="3">Pupa</tissue>
    </source>
</reference>
<evidence type="ECO:0000313" key="4">
    <source>
        <dbReference type="Proteomes" id="UP001231518"/>
    </source>
</evidence>
<comment type="caution">
    <text evidence="3">The sequence shown here is derived from an EMBL/GenBank/DDBJ whole genome shotgun (WGS) entry which is preliminary data.</text>
</comment>
<gene>
    <name evidence="3" type="ORF">PYW07_005680</name>
</gene>
<dbReference type="InterPro" id="IPR013653">
    <property type="entry name" value="GCN5-like_dom"/>
</dbReference>
<dbReference type="EMBL" id="JARGEI010000016">
    <property type="protein sequence ID" value="KAJ8717750.1"/>
    <property type="molecule type" value="Genomic_DNA"/>
</dbReference>
<dbReference type="PANTHER" id="PTHR15298">
    <property type="entry name" value="L-COA N-ACYLTRANSFERASE-RELATED"/>
    <property type="match status" value="1"/>
</dbReference>
<dbReference type="PANTHER" id="PTHR15298:SF1">
    <property type="entry name" value="GLYCINE N-ACYLTRANSFERASE-LIKE PROTEIN"/>
    <property type="match status" value="1"/>
</dbReference>
<dbReference type="SUPFAM" id="SSF55729">
    <property type="entry name" value="Acyl-CoA N-acyltransferases (Nat)"/>
    <property type="match status" value="1"/>
</dbReference>
<evidence type="ECO:0000256" key="1">
    <source>
        <dbReference type="RuleBase" id="RU368002"/>
    </source>
</evidence>
<dbReference type="Proteomes" id="UP001231518">
    <property type="component" value="Chromosome 18"/>
</dbReference>
<keyword evidence="1" id="KW-0808">Transferase</keyword>
<keyword evidence="1" id="KW-0012">Acyltransferase</keyword>
<proteinExistence type="inferred from homology"/>
<sequence>MQKQWVDRGIDYDFKVYCPFGDVQNGMVAMNDKDAYYEIIIQCPSDNVENLSKALKKTKIIDWKKSIIIPYAPYHIIELIKTILEDVNVDIEFILPSATYILETKTPYDDVNLPTGITFEPLTNKHLDMIDSTWPFRYSSSPAYFELLIENKYGFGLYLKDTLICWLLVNESGNLTHLYTVKEHRQKGYAELLLKLVCNVLIKDGLIVSSYCLKDNINAIKLHTKVGFVEIGDVDWCYLRSTIN</sequence>